<proteinExistence type="predicted"/>
<sequence length="121" mass="14096">MIQKKIFFNFGKQKFRIAEAEKLIFDKSYKSLIYKLQNVENQLQWALRRLSFFTALNCILASQKYIQPIFGGWNCALHTLCTVASFGGQMFLQVFSKRTIHELISLKKGDFDSKSINRSCQ</sequence>
<dbReference type="EMBL" id="CAJJDN010000007">
    <property type="protein sequence ID" value="CAD8053535.1"/>
    <property type="molecule type" value="Genomic_DNA"/>
</dbReference>
<dbReference type="OrthoDB" id="283421at2759"/>
<comment type="caution">
    <text evidence="1">The sequence shown here is derived from an EMBL/GenBank/DDBJ whole genome shotgun (WGS) entry which is preliminary data.</text>
</comment>
<gene>
    <name evidence="1" type="ORF">PSON_ATCC_30995.1.T0070394</name>
</gene>
<protein>
    <submittedName>
        <fullName evidence="1">Uncharacterized protein</fullName>
    </submittedName>
</protein>
<accession>A0A8S1KHQ2</accession>
<dbReference type="AlphaFoldDB" id="A0A8S1KHQ2"/>
<evidence type="ECO:0000313" key="1">
    <source>
        <dbReference type="EMBL" id="CAD8053535.1"/>
    </source>
</evidence>
<name>A0A8S1KHQ2_9CILI</name>
<keyword evidence="2" id="KW-1185">Reference proteome</keyword>
<reference evidence="1" key="1">
    <citation type="submission" date="2021-01" db="EMBL/GenBank/DDBJ databases">
        <authorList>
            <consortium name="Genoscope - CEA"/>
            <person name="William W."/>
        </authorList>
    </citation>
    <scope>NUCLEOTIDE SEQUENCE</scope>
</reference>
<evidence type="ECO:0000313" key="2">
    <source>
        <dbReference type="Proteomes" id="UP000692954"/>
    </source>
</evidence>
<organism evidence="1 2">
    <name type="scientific">Paramecium sonneborni</name>
    <dbReference type="NCBI Taxonomy" id="65129"/>
    <lineage>
        <taxon>Eukaryota</taxon>
        <taxon>Sar</taxon>
        <taxon>Alveolata</taxon>
        <taxon>Ciliophora</taxon>
        <taxon>Intramacronucleata</taxon>
        <taxon>Oligohymenophorea</taxon>
        <taxon>Peniculida</taxon>
        <taxon>Parameciidae</taxon>
        <taxon>Paramecium</taxon>
    </lineage>
</organism>
<dbReference type="Proteomes" id="UP000692954">
    <property type="component" value="Unassembled WGS sequence"/>
</dbReference>